<dbReference type="InterPro" id="IPR013762">
    <property type="entry name" value="Integrase-like_cat_sf"/>
</dbReference>
<dbReference type="GO" id="GO:0015074">
    <property type="term" value="P:DNA integration"/>
    <property type="evidence" value="ECO:0007669"/>
    <property type="project" value="UniProtKB-KW"/>
</dbReference>
<dbReference type="InterPro" id="IPR044068">
    <property type="entry name" value="CB"/>
</dbReference>
<protein>
    <submittedName>
        <fullName evidence="8">Tyrosine-type recombinase/integrase</fullName>
    </submittedName>
</protein>
<evidence type="ECO:0000259" key="7">
    <source>
        <dbReference type="PROSITE" id="PS51900"/>
    </source>
</evidence>
<dbReference type="PROSITE" id="PS51900">
    <property type="entry name" value="CB"/>
    <property type="match status" value="1"/>
</dbReference>
<evidence type="ECO:0000256" key="1">
    <source>
        <dbReference type="ARBA" id="ARBA00008857"/>
    </source>
</evidence>
<evidence type="ECO:0000259" key="6">
    <source>
        <dbReference type="PROSITE" id="PS51898"/>
    </source>
</evidence>
<keyword evidence="2" id="KW-0229">DNA integration</keyword>
<accession>A0AAW9S1H2</accession>
<sequence>MIISIIVFLFIFIATIFATNNILEMPDNQNLQDLQEYKPAILKDANGDVKKRWYVEFYALDATTQKLKRKRVFISTKYKTKKDRYAFGNKLVKQINTLLMKGAHFNASKERKPDAAWEHQNVVELLEYAYQILTKNARYYSIKTYKSNKNNFINFLEENGLDNQKPENIPIQSYFQFFDEIVTKRNLSNSTYNTRLRTLKTLFNVLVRRKILEANPLAEIEKRKHTPKTNQAFTDEQREALETYLKEKAPNLYYFTRLIYSGFLRPTEITRLKAKHVKLQFNQIVVHAEMSKTAKPGVVIINKGLKNVFEEMKIDKIPENHYLFSTGLKPGTKRIFASNVSNIHGTILKDLGLFGKNLTLYSWKHTGVVNAYRAGVDIKTLQSLLRHHSLEMTDIYLRSLGLFHNKNIEEISW</sequence>
<organism evidence="8 9">
    <name type="scientific">Rapidithrix thailandica</name>
    <dbReference type="NCBI Taxonomy" id="413964"/>
    <lineage>
        <taxon>Bacteria</taxon>
        <taxon>Pseudomonadati</taxon>
        <taxon>Bacteroidota</taxon>
        <taxon>Cytophagia</taxon>
        <taxon>Cytophagales</taxon>
        <taxon>Flammeovirgaceae</taxon>
        <taxon>Rapidithrix</taxon>
    </lineage>
</organism>
<evidence type="ECO:0000313" key="8">
    <source>
        <dbReference type="EMBL" id="MEN7549025.1"/>
    </source>
</evidence>
<evidence type="ECO:0000256" key="5">
    <source>
        <dbReference type="PROSITE-ProRule" id="PRU01248"/>
    </source>
</evidence>
<evidence type="ECO:0000256" key="2">
    <source>
        <dbReference type="ARBA" id="ARBA00022908"/>
    </source>
</evidence>
<dbReference type="Gene3D" id="1.10.443.10">
    <property type="entry name" value="Intergrase catalytic core"/>
    <property type="match status" value="1"/>
</dbReference>
<dbReference type="CDD" id="cd00397">
    <property type="entry name" value="DNA_BRE_C"/>
    <property type="match status" value="1"/>
</dbReference>
<feature type="domain" description="Core-binding (CB)" evidence="7">
    <location>
        <begin position="120"/>
        <end position="207"/>
    </location>
</feature>
<dbReference type="RefSeq" id="WP_346821797.1">
    <property type="nucleotide sequence ID" value="NZ_JBDKWZ010000007.1"/>
</dbReference>
<keyword evidence="9" id="KW-1185">Reference proteome</keyword>
<keyword evidence="4" id="KW-0233">DNA recombination</keyword>
<feature type="domain" description="Tyr recombinase" evidence="6">
    <location>
        <begin position="228"/>
        <end position="410"/>
    </location>
</feature>
<comment type="similarity">
    <text evidence="1">Belongs to the 'phage' integrase family.</text>
</comment>
<dbReference type="InterPro" id="IPR050090">
    <property type="entry name" value="Tyrosine_recombinase_XerCD"/>
</dbReference>
<dbReference type="SUPFAM" id="SSF56349">
    <property type="entry name" value="DNA breaking-rejoining enzymes"/>
    <property type="match status" value="1"/>
</dbReference>
<dbReference type="PROSITE" id="PS51898">
    <property type="entry name" value="TYR_RECOMBINASE"/>
    <property type="match status" value="1"/>
</dbReference>
<reference evidence="8 9" key="1">
    <citation type="submission" date="2024-04" db="EMBL/GenBank/DDBJ databases">
        <title>Novel genus in family Flammeovirgaceae.</title>
        <authorList>
            <person name="Nguyen T.H."/>
            <person name="Vuong T.Q."/>
            <person name="Le H."/>
            <person name="Kim S.-G."/>
        </authorList>
    </citation>
    <scope>NUCLEOTIDE SEQUENCE [LARGE SCALE GENOMIC DNA]</scope>
    <source>
        <strain evidence="8 9">JCM 23209</strain>
    </source>
</reference>
<dbReference type="PANTHER" id="PTHR30349">
    <property type="entry name" value="PHAGE INTEGRASE-RELATED"/>
    <property type="match status" value="1"/>
</dbReference>
<dbReference type="Gene3D" id="1.10.150.130">
    <property type="match status" value="1"/>
</dbReference>
<dbReference type="InterPro" id="IPR011010">
    <property type="entry name" value="DNA_brk_join_enz"/>
</dbReference>
<keyword evidence="3 5" id="KW-0238">DNA-binding</keyword>
<proteinExistence type="inferred from homology"/>
<dbReference type="GO" id="GO:0006310">
    <property type="term" value="P:DNA recombination"/>
    <property type="evidence" value="ECO:0007669"/>
    <property type="project" value="UniProtKB-KW"/>
</dbReference>
<dbReference type="Proteomes" id="UP001403385">
    <property type="component" value="Unassembled WGS sequence"/>
</dbReference>
<dbReference type="PANTHER" id="PTHR30349:SF41">
    <property type="entry name" value="INTEGRASE_RECOMBINASE PROTEIN MJ0367-RELATED"/>
    <property type="match status" value="1"/>
</dbReference>
<comment type="caution">
    <text evidence="8">The sequence shown here is derived from an EMBL/GenBank/DDBJ whole genome shotgun (WGS) entry which is preliminary data.</text>
</comment>
<name>A0AAW9S1H2_9BACT</name>
<evidence type="ECO:0000313" key="9">
    <source>
        <dbReference type="Proteomes" id="UP001403385"/>
    </source>
</evidence>
<dbReference type="InterPro" id="IPR010998">
    <property type="entry name" value="Integrase_recombinase_N"/>
</dbReference>
<dbReference type="Pfam" id="PF00589">
    <property type="entry name" value="Phage_integrase"/>
    <property type="match status" value="1"/>
</dbReference>
<dbReference type="AlphaFoldDB" id="A0AAW9S1H2"/>
<evidence type="ECO:0000256" key="4">
    <source>
        <dbReference type="ARBA" id="ARBA00023172"/>
    </source>
</evidence>
<dbReference type="GO" id="GO:0003677">
    <property type="term" value="F:DNA binding"/>
    <property type="evidence" value="ECO:0007669"/>
    <property type="project" value="UniProtKB-UniRule"/>
</dbReference>
<evidence type="ECO:0000256" key="3">
    <source>
        <dbReference type="ARBA" id="ARBA00023125"/>
    </source>
</evidence>
<dbReference type="EMBL" id="JBDKWZ010000007">
    <property type="protein sequence ID" value="MEN7549025.1"/>
    <property type="molecule type" value="Genomic_DNA"/>
</dbReference>
<dbReference type="InterPro" id="IPR002104">
    <property type="entry name" value="Integrase_catalytic"/>
</dbReference>
<gene>
    <name evidence="8" type="ORF">AAG747_13965</name>
</gene>